<dbReference type="AlphaFoldDB" id="A0A8D8QSM1"/>
<evidence type="ECO:0000256" key="1">
    <source>
        <dbReference type="SAM" id="MobiDB-lite"/>
    </source>
</evidence>
<protein>
    <submittedName>
        <fullName evidence="2">Uncharacterized protein</fullName>
    </submittedName>
</protein>
<name>A0A8D8QSM1_9HEMI</name>
<sequence length="147" mass="15841">MALLTDPSGMAMITMSPTTPSEETLTALSRTVWGPHGTSTDPHSSRTLTATTLTEESEMGPNLTGPRANLVMGLLYEEDRALTVQEVRTSMGHHQGAGHSMTGRQGTGLNLTARLEMGNILTDQSGMIDHRLMDQSGTDRITISMDR</sequence>
<accession>A0A8D8QSM1</accession>
<feature type="region of interest" description="Disordered" evidence="1">
    <location>
        <begin position="1"/>
        <end position="22"/>
    </location>
</feature>
<dbReference type="EMBL" id="HBUF01098969">
    <property type="protein sequence ID" value="CAG6637570.1"/>
    <property type="molecule type" value="Transcribed_RNA"/>
</dbReference>
<evidence type="ECO:0000313" key="2">
    <source>
        <dbReference type="EMBL" id="CAG6637570.1"/>
    </source>
</evidence>
<reference evidence="2" key="1">
    <citation type="submission" date="2021-05" db="EMBL/GenBank/DDBJ databases">
        <authorList>
            <person name="Alioto T."/>
            <person name="Alioto T."/>
            <person name="Gomez Garrido J."/>
        </authorList>
    </citation>
    <scope>NUCLEOTIDE SEQUENCE</scope>
</reference>
<organism evidence="2">
    <name type="scientific">Cacopsylla melanoneura</name>
    <dbReference type="NCBI Taxonomy" id="428564"/>
    <lineage>
        <taxon>Eukaryota</taxon>
        <taxon>Metazoa</taxon>
        <taxon>Ecdysozoa</taxon>
        <taxon>Arthropoda</taxon>
        <taxon>Hexapoda</taxon>
        <taxon>Insecta</taxon>
        <taxon>Pterygota</taxon>
        <taxon>Neoptera</taxon>
        <taxon>Paraneoptera</taxon>
        <taxon>Hemiptera</taxon>
        <taxon>Sternorrhyncha</taxon>
        <taxon>Psylloidea</taxon>
        <taxon>Psyllidae</taxon>
        <taxon>Psyllinae</taxon>
        <taxon>Cacopsylla</taxon>
    </lineage>
</organism>
<proteinExistence type="predicted"/>